<evidence type="ECO:0008006" key="4">
    <source>
        <dbReference type="Google" id="ProtNLM"/>
    </source>
</evidence>
<dbReference type="AlphaFoldDB" id="A0A2T3KWR7"/>
<dbReference type="PROSITE" id="PS51257">
    <property type="entry name" value="PROKAR_LIPOPROTEIN"/>
    <property type="match status" value="1"/>
</dbReference>
<comment type="caution">
    <text evidence="2">The sequence shown here is derived from an EMBL/GenBank/DDBJ whole genome shotgun (WGS) entry which is preliminary data.</text>
</comment>
<name>A0A2T3KWR7_PHOLD</name>
<reference evidence="2 3" key="1">
    <citation type="submission" date="2018-03" db="EMBL/GenBank/DDBJ databases">
        <title>Whole genome sequencing of Histamine producing bacteria.</title>
        <authorList>
            <person name="Butler K."/>
        </authorList>
    </citation>
    <scope>NUCLEOTIDE SEQUENCE [LARGE SCALE GENOMIC DNA]</scope>
    <source>
        <strain evidence="2 3">Res.4.1</strain>
    </source>
</reference>
<evidence type="ECO:0000313" key="2">
    <source>
        <dbReference type="EMBL" id="PSV11850.1"/>
    </source>
</evidence>
<evidence type="ECO:0000313" key="3">
    <source>
        <dbReference type="Proteomes" id="UP000240530"/>
    </source>
</evidence>
<dbReference type="EMBL" id="PYNS01000005">
    <property type="protein sequence ID" value="PSV11850.1"/>
    <property type="molecule type" value="Genomic_DNA"/>
</dbReference>
<feature type="chain" id="PRO_5015433213" description="Lipoprotein" evidence="1">
    <location>
        <begin position="21"/>
        <end position="149"/>
    </location>
</feature>
<organism evidence="2 3">
    <name type="scientific">Photobacterium leiognathi subsp. mandapamensis</name>
    <name type="common">Photobacterium mandapamensis</name>
    <dbReference type="NCBI Taxonomy" id="48408"/>
    <lineage>
        <taxon>Bacteria</taxon>
        <taxon>Pseudomonadati</taxon>
        <taxon>Pseudomonadota</taxon>
        <taxon>Gammaproteobacteria</taxon>
        <taxon>Vibrionales</taxon>
        <taxon>Vibrionaceae</taxon>
        <taxon>Photobacterium</taxon>
    </lineage>
</organism>
<feature type="signal peptide" evidence="1">
    <location>
        <begin position="1"/>
        <end position="20"/>
    </location>
</feature>
<protein>
    <recommendedName>
        <fullName evidence="4">Lipoprotein</fullName>
    </recommendedName>
</protein>
<dbReference type="RefSeq" id="WP_107184747.1">
    <property type="nucleotide sequence ID" value="NZ_JAUZMR010000002.1"/>
</dbReference>
<dbReference type="Proteomes" id="UP000240530">
    <property type="component" value="Unassembled WGS sequence"/>
</dbReference>
<keyword evidence="1" id="KW-0732">Signal</keyword>
<gene>
    <name evidence="2" type="ORF">C0W93_08145</name>
</gene>
<evidence type="ECO:0000256" key="1">
    <source>
        <dbReference type="SAM" id="SignalP"/>
    </source>
</evidence>
<sequence>MRAMLISLALLLTACSPAESSTENTNVDLAFLLNNQRLVATTPKEIVPPLAVKVYSLTENGECDNGKCPQTQLYIAVSQYGEIPQQTYYVTEKQPNLTFEHWDWMKTTKYSEKRPSVSFVVSYSENGKKVFETITVDMSDVHYETMAKK</sequence>
<accession>A0A2T3KWR7</accession>
<proteinExistence type="predicted"/>